<dbReference type="AlphaFoldDB" id="A0A4R6V391"/>
<accession>A0A4R6V391</accession>
<dbReference type="PANTHER" id="PTHR46230">
    <property type="match status" value="1"/>
</dbReference>
<reference evidence="2 3" key="1">
    <citation type="submission" date="2019-03" db="EMBL/GenBank/DDBJ databases">
        <title>Genomic Encyclopedia of Type Strains, Phase IV (KMG-IV): sequencing the most valuable type-strain genomes for metagenomic binning, comparative biology and taxonomic classification.</title>
        <authorList>
            <person name="Goeker M."/>
        </authorList>
    </citation>
    <scope>NUCLEOTIDE SEQUENCE [LARGE SCALE GENOMIC DNA]</scope>
    <source>
        <strain evidence="2 3">DSM 103792</strain>
    </source>
</reference>
<dbReference type="OrthoDB" id="9801469at2"/>
<dbReference type="Pfam" id="PF01722">
    <property type="entry name" value="BolA"/>
    <property type="match status" value="1"/>
</dbReference>
<name>A0A4R6V391_9GAMM</name>
<dbReference type="PANTHER" id="PTHR46230:SF7">
    <property type="entry name" value="BOLA-LIKE PROTEIN 1"/>
    <property type="match status" value="1"/>
</dbReference>
<sequence>MDKTERVEEIRRRLQLALQPVQLDVIDESHLHAGHAGALTGKGHFAVQIVSPQFAGKTPLARHRMVYAALGEMMDEDIHALSISANTP</sequence>
<evidence type="ECO:0000313" key="3">
    <source>
        <dbReference type="Proteomes" id="UP000295375"/>
    </source>
</evidence>
<dbReference type="PIRSF" id="PIRSF003113">
    <property type="entry name" value="BolA"/>
    <property type="match status" value="1"/>
</dbReference>
<dbReference type="InterPro" id="IPR036065">
    <property type="entry name" value="BolA-like_sf"/>
</dbReference>
<dbReference type="InterPro" id="IPR002634">
    <property type="entry name" value="BolA"/>
</dbReference>
<evidence type="ECO:0000313" key="2">
    <source>
        <dbReference type="EMBL" id="TDQ50614.1"/>
    </source>
</evidence>
<comment type="caution">
    <text evidence="2">The sequence shown here is derived from an EMBL/GenBank/DDBJ whole genome shotgun (WGS) entry which is preliminary data.</text>
</comment>
<dbReference type="EMBL" id="SNYM01000002">
    <property type="protein sequence ID" value="TDQ50614.1"/>
    <property type="molecule type" value="Genomic_DNA"/>
</dbReference>
<organism evidence="2 3">
    <name type="scientific">Permianibacter aggregans</name>
    <dbReference type="NCBI Taxonomy" id="1510150"/>
    <lineage>
        <taxon>Bacteria</taxon>
        <taxon>Pseudomonadati</taxon>
        <taxon>Pseudomonadota</taxon>
        <taxon>Gammaproteobacteria</taxon>
        <taxon>Pseudomonadales</taxon>
        <taxon>Pseudomonadaceae</taxon>
        <taxon>Permianibacter</taxon>
    </lineage>
</organism>
<evidence type="ECO:0000256" key="1">
    <source>
        <dbReference type="RuleBase" id="RU003860"/>
    </source>
</evidence>
<dbReference type="RefSeq" id="WP_133587927.1">
    <property type="nucleotide sequence ID" value="NZ_CP037953.1"/>
</dbReference>
<protein>
    <submittedName>
        <fullName evidence="2">BolA protein family transcriptional regulator</fullName>
    </submittedName>
</protein>
<dbReference type="Gene3D" id="3.30.300.90">
    <property type="entry name" value="BolA-like"/>
    <property type="match status" value="1"/>
</dbReference>
<keyword evidence="3" id="KW-1185">Reference proteome</keyword>
<proteinExistence type="inferred from homology"/>
<comment type="similarity">
    <text evidence="1">Belongs to the BolA/IbaG family.</text>
</comment>
<dbReference type="SUPFAM" id="SSF82657">
    <property type="entry name" value="BolA-like"/>
    <property type="match status" value="1"/>
</dbReference>
<dbReference type="GO" id="GO:0016226">
    <property type="term" value="P:iron-sulfur cluster assembly"/>
    <property type="evidence" value="ECO:0007669"/>
    <property type="project" value="TreeGrafter"/>
</dbReference>
<gene>
    <name evidence="2" type="ORF">EV696_102297</name>
</gene>
<dbReference type="Proteomes" id="UP000295375">
    <property type="component" value="Unassembled WGS sequence"/>
</dbReference>